<comment type="caution">
    <text evidence="1">The sequence shown here is derived from an EMBL/GenBank/DDBJ whole genome shotgun (WGS) entry which is preliminary data.</text>
</comment>
<accession>A0A392TLS4</accession>
<dbReference type="EMBL" id="LXQA010612978">
    <property type="protein sequence ID" value="MCI62111.1"/>
    <property type="molecule type" value="Genomic_DNA"/>
</dbReference>
<organism evidence="1 2">
    <name type="scientific">Trifolium medium</name>
    <dbReference type="NCBI Taxonomy" id="97028"/>
    <lineage>
        <taxon>Eukaryota</taxon>
        <taxon>Viridiplantae</taxon>
        <taxon>Streptophyta</taxon>
        <taxon>Embryophyta</taxon>
        <taxon>Tracheophyta</taxon>
        <taxon>Spermatophyta</taxon>
        <taxon>Magnoliopsida</taxon>
        <taxon>eudicotyledons</taxon>
        <taxon>Gunneridae</taxon>
        <taxon>Pentapetalae</taxon>
        <taxon>rosids</taxon>
        <taxon>fabids</taxon>
        <taxon>Fabales</taxon>
        <taxon>Fabaceae</taxon>
        <taxon>Papilionoideae</taxon>
        <taxon>50 kb inversion clade</taxon>
        <taxon>NPAAA clade</taxon>
        <taxon>Hologalegina</taxon>
        <taxon>IRL clade</taxon>
        <taxon>Trifolieae</taxon>
        <taxon>Trifolium</taxon>
    </lineage>
</organism>
<keyword evidence="2" id="KW-1185">Reference proteome</keyword>
<evidence type="ECO:0000313" key="1">
    <source>
        <dbReference type="EMBL" id="MCI62111.1"/>
    </source>
</evidence>
<evidence type="ECO:0008006" key="3">
    <source>
        <dbReference type="Google" id="ProtNLM"/>
    </source>
</evidence>
<dbReference type="AlphaFoldDB" id="A0A392TLS4"/>
<reference evidence="1 2" key="1">
    <citation type="journal article" date="2018" name="Front. Plant Sci.">
        <title>Red Clover (Trifolium pratense) and Zigzag Clover (T. medium) - A Picture of Genomic Similarities and Differences.</title>
        <authorList>
            <person name="Dluhosova J."/>
            <person name="Istvanek J."/>
            <person name="Nedelnik J."/>
            <person name="Repkova J."/>
        </authorList>
    </citation>
    <scope>NUCLEOTIDE SEQUENCE [LARGE SCALE GENOMIC DNA]</scope>
    <source>
        <strain evidence="2">cv. 10/8</strain>
        <tissue evidence="1">Leaf</tissue>
    </source>
</reference>
<proteinExistence type="predicted"/>
<feature type="non-terminal residue" evidence="1">
    <location>
        <position position="1"/>
    </location>
</feature>
<protein>
    <recommendedName>
        <fullName evidence="3">Heat-shock protein</fullName>
    </recommendedName>
</protein>
<evidence type="ECO:0000313" key="2">
    <source>
        <dbReference type="Proteomes" id="UP000265520"/>
    </source>
</evidence>
<dbReference type="Proteomes" id="UP000265520">
    <property type="component" value="Unassembled WGS sequence"/>
</dbReference>
<sequence>WEEEMLGECQALLHNFIMQAQSPDSWQWRPDPIRGSNLAQTGSFEGVYSCLEIVAGQVAN</sequence>
<name>A0A392TLS4_9FABA</name>